<dbReference type="InterPro" id="IPR037521">
    <property type="entry name" value="FLCN/SMCR8_DENN"/>
</dbReference>
<dbReference type="Pfam" id="PF11704">
    <property type="entry name" value="Folliculin"/>
    <property type="match status" value="1"/>
</dbReference>
<organism evidence="3 4">
    <name type="scientific">Amylocarpus encephaloides</name>
    <dbReference type="NCBI Taxonomy" id="45428"/>
    <lineage>
        <taxon>Eukaryota</taxon>
        <taxon>Fungi</taxon>
        <taxon>Dikarya</taxon>
        <taxon>Ascomycota</taxon>
        <taxon>Pezizomycotina</taxon>
        <taxon>Leotiomycetes</taxon>
        <taxon>Helotiales</taxon>
        <taxon>Helotiales incertae sedis</taxon>
        <taxon>Amylocarpus</taxon>
    </lineage>
</organism>
<dbReference type="OrthoDB" id="5599713at2759"/>
<feature type="compositionally biased region" description="Low complexity" evidence="1">
    <location>
        <begin position="267"/>
        <end position="292"/>
    </location>
</feature>
<evidence type="ECO:0000259" key="2">
    <source>
        <dbReference type="PROSITE" id="PS51834"/>
    </source>
</evidence>
<comment type="caution">
    <text evidence="3">The sequence shown here is derived from an EMBL/GenBank/DDBJ whole genome shotgun (WGS) entry which is preliminary data.</text>
</comment>
<keyword evidence="3" id="KW-0946">Virion</keyword>
<feature type="compositionally biased region" description="Polar residues" evidence="1">
    <location>
        <begin position="87"/>
        <end position="98"/>
    </location>
</feature>
<dbReference type="GO" id="GO:0005096">
    <property type="term" value="F:GTPase activator activity"/>
    <property type="evidence" value="ECO:0007669"/>
    <property type="project" value="InterPro"/>
</dbReference>
<name>A0A9P8C8W6_9HELO</name>
<evidence type="ECO:0000256" key="1">
    <source>
        <dbReference type="SAM" id="MobiDB-lite"/>
    </source>
</evidence>
<protein>
    <submittedName>
        <fullName evidence="3">Vesicle coat protein</fullName>
    </submittedName>
</protein>
<dbReference type="GO" id="GO:1904263">
    <property type="term" value="P:positive regulation of TORC1 signaling"/>
    <property type="evidence" value="ECO:0007669"/>
    <property type="project" value="TreeGrafter"/>
</dbReference>
<proteinExistence type="predicted"/>
<feature type="region of interest" description="Disordered" evidence="1">
    <location>
        <begin position="87"/>
        <end position="134"/>
    </location>
</feature>
<dbReference type="PANTHER" id="PTHR31441:SF2">
    <property type="entry name" value="FOLLICULIN"/>
    <property type="match status" value="1"/>
</dbReference>
<feature type="compositionally biased region" description="Polar residues" evidence="1">
    <location>
        <begin position="391"/>
        <end position="403"/>
    </location>
</feature>
<evidence type="ECO:0000313" key="4">
    <source>
        <dbReference type="Proteomes" id="UP000824998"/>
    </source>
</evidence>
<dbReference type="InterPro" id="IPR037520">
    <property type="entry name" value="Folliculin/SMCR8_longin"/>
</dbReference>
<dbReference type="InterPro" id="IPR021713">
    <property type="entry name" value="Folliculin"/>
</dbReference>
<gene>
    <name evidence="3" type="ORF">BJ875DRAFT_502433</name>
</gene>
<accession>A0A9P8C8W6</accession>
<feature type="region of interest" description="Disordered" evidence="1">
    <location>
        <begin position="151"/>
        <end position="213"/>
    </location>
</feature>
<evidence type="ECO:0000313" key="3">
    <source>
        <dbReference type="EMBL" id="KAG9237855.1"/>
    </source>
</evidence>
<dbReference type="PROSITE" id="PS51834">
    <property type="entry name" value="DENN_FLCN_SMCR8"/>
    <property type="match status" value="1"/>
</dbReference>
<feature type="region of interest" description="Disordered" evidence="1">
    <location>
        <begin position="267"/>
        <end position="300"/>
    </location>
</feature>
<dbReference type="GO" id="GO:0005829">
    <property type="term" value="C:cytosol"/>
    <property type="evidence" value="ECO:0007669"/>
    <property type="project" value="TreeGrafter"/>
</dbReference>
<feature type="compositionally biased region" description="Basic and acidic residues" evidence="1">
    <location>
        <begin position="119"/>
        <end position="134"/>
    </location>
</feature>
<feature type="domain" description="UDENN FLCN/SMCR8-type" evidence="2">
    <location>
        <begin position="216"/>
        <end position="453"/>
    </location>
</feature>
<sequence>MSSILCLAHYCDTHGPTPLMVTEALPVGCSTCFDEDESFGSRRASTSSHSLDPADGLAGIVKSSGRINSTLSDKGHRLEGTVIQRHVSISQPPSSSAMETPPESPRVATLQGGQGGNPHRRDSSFRKTYDENDKKRATPCENCALTLPKKTKEDTAGTSIIDNSGPILRTRKPYERVSCPTDEPSPPKSAASSASSDYESALTSKSTKRPYPVIRATTSSSNSSFGSSVSHDHFLDYTSTHEPLASTSFSIIRQSCLRTLSCETLPPSSSQFSNSSPTSPFTNSSFSNGPSSMATTSSGGPILFGDPQAGYTTAFIFRIPDPNARGRRRVYALMALSTHGERLAMQTFSFLSVAFRDLASWIQGLAEAELERTDSAGAISPRVGPGEGRQSAFNNTPKSSFLQGRNRGGDGKFSGMSLRSRGLAEIVALPDFFLELHARFVRLLIELQVVLGA</sequence>
<reference evidence="3" key="1">
    <citation type="journal article" date="2021" name="IMA Fungus">
        <title>Genomic characterization of three marine fungi, including Emericellopsis atlantica sp. nov. with signatures of a generalist lifestyle and marine biomass degradation.</title>
        <authorList>
            <person name="Hagestad O.C."/>
            <person name="Hou L."/>
            <person name="Andersen J.H."/>
            <person name="Hansen E.H."/>
            <person name="Altermark B."/>
            <person name="Li C."/>
            <person name="Kuhnert E."/>
            <person name="Cox R.J."/>
            <person name="Crous P.W."/>
            <person name="Spatafora J.W."/>
            <person name="Lail K."/>
            <person name="Amirebrahimi M."/>
            <person name="Lipzen A."/>
            <person name="Pangilinan J."/>
            <person name="Andreopoulos W."/>
            <person name="Hayes R.D."/>
            <person name="Ng V."/>
            <person name="Grigoriev I.V."/>
            <person name="Jackson S.A."/>
            <person name="Sutton T.D.S."/>
            <person name="Dobson A.D.W."/>
            <person name="Rama T."/>
        </authorList>
    </citation>
    <scope>NUCLEOTIDE SEQUENCE</scope>
    <source>
        <strain evidence="3">TRa018bII</strain>
    </source>
</reference>
<keyword evidence="4" id="KW-1185">Reference proteome</keyword>
<keyword evidence="3" id="KW-0167">Capsid protein</keyword>
<dbReference type="EMBL" id="MU251379">
    <property type="protein sequence ID" value="KAG9237855.1"/>
    <property type="molecule type" value="Genomic_DNA"/>
</dbReference>
<dbReference type="AlphaFoldDB" id="A0A9P8C8W6"/>
<dbReference type="Proteomes" id="UP000824998">
    <property type="component" value="Unassembled WGS sequence"/>
</dbReference>
<feature type="region of interest" description="Disordered" evidence="1">
    <location>
        <begin position="377"/>
        <end position="408"/>
    </location>
</feature>
<dbReference type="PANTHER" id="PTHR31441">
    <property type="entry name" value="FOLLICULIN FAMILY MEMBER"/>
    <property type="match status" value="1"/>
</dbReference>